<organism evidence="1 2">
    <name type="scientific">Hondaea fermentalgiana</name>
    <dbReference type="NCBI Taxonomy" id="2315210"/>
    <lineage>
        <taxon>Eukaryota</taxon>
        <taxon>Sar</taxon>
        <taxon>Stramenopiles</taxon>
        <taxon>Bigyra</taxon>
        <taxon>Labyrinthulomycetes</taxon>
        <taxon>Thraustochytrida</taxon>
        <taxon>Thraustochytriidae</taxon>
        <taxon>Hondaea</taxon>
    </lineage>
</organism>
<reference evidence="1 2" key="1">
    <citation type="submission" date="2017-12" db="EMBL/GenBank/DDBJ databases">
        <title>Sequencing, de novo assembly and annotation of complete genome of a new Thraustochytrid species, strain FCC1311.</title>
        <authorList>
            <person name="Sedici K."/>
            <person name="Godart F."/>
            <person name="Aiese Cigliano R."/>
            <person name="Sanseverino W."/>
            <person name="Barakat M."/>
            <person name="Ortet P."/>
            <person name="Marechal E."/>
            <person name="Cagnac O."/>
            <person name="Amato A."/>
        </authorList>
    </citation>
    <scope>NUCLEOTIDE SEQUENCE [LARGE SCALE GENOMIC DNA]</scope>
</reference>
<dbReference type="Proteomes" id="UP000241890">
    <property type="component" value="Unassembled WGS sequence"/>
</dbReference>
<evidence type="ECO:0000313" key="1">
    <source>
        <dbReference type="EMBL" id="GBG30185.1"/>
    </source>
</evidence>
<evidence type="ECO:0000313" key="2">
    <source>
        <dbReference type="Proteomes" id="UP000241890"/>
    </source>
</evidence>
<comment type="caution">
    <text evidence="1">The sequence shown here is derived from an EMBL/GenBank/DDBJ whole genome shotgun (WGS) entry which is preliminary data.</text>
</comment>
<dbReference type="OrthoDB" id="48608at2759"/>
<gene>
    <name evidence="1" type="ORF">FCC1311_064052</name>
</gene>
<dbReference type="AlphaFoldDB" id="A0A2R5GHW8"/>
<keyword evidence="2" id="KW-1185">Reference proteome</keyword>
<sequence length="288" mass="32878">MSRFNVFSSENGNPLARRDVQTIWGTHFVQANTCGLASYHFAADGSGAWIEYNHDLIPSTWRLDNGQVPPRRKDFSEFSYDPLQRVFKGCINWTPFAFSGHDKWVYCMEFNEKFSGIVGGFIKAYRPDGALGEEMTFGPDLAYRRVRESIFDATYVQSTVLSSLLPDVEAMVGKASYHFTRDGCWISYASAPETWKLDSGARIPLKKNFQNISYDHDARIFRGVIDWSDDPIANATRWEYEMHFDPSFRTLREGTVRTVDVNGTSEIRRFGVDMSYVLHDEADAPCCT</sequence>
<dbReference type="InParanoid" id="A0A2R5GHW8"/>
<name>A0A2R5GHW8_9STRA</name>
<dbReference type="EMBL" id="BEYU01000072">
    <property type="protein sequence ID" value="GBG30185.1"/>
    <property type="molecule type" value="Genomic_DNA"/>
</dbReference>
<accession>A0A2R5GHW8</accession>
<protein>
    <submittedName>
        <fullName evidence="1">Uncharacterized protein</fullName>
    </submittedName>
</protein>
<proteinExistence type="predicted"/>